<evidence type="ECO:0000313" key="1">
    <source>
        <dbReference type="EMBL" id="KAI3753078.1"/>
    </source>
</evidence>
<dbReference type="Proteomes" id="UP001055811">
    <property type="component" value="Linkage Group LG04"/>
</dbReference>
<comment type="caution">
    <text evidence="1">The sequence shown here is derived from an EMBL/GenBank/DDBJ whole genome shotgun (WGS) entry which is preliminary data.</text>
</comment>
<evidence type="ECO:0000313" key="2">
    <source>
        <dbReference type="Proteomes" id="UP001055811"/>
    </source>
</evidence>
<reference evidence="2" key="1">
    <citation type="journal article" date="2022" name="Mol. Ecol. Resour.">
        <title>The genomes of chicory, endive, great burdock and yacon provide insights into Asteraceae palaeo-polyploidization history and plant inulin production.</title>
        <authorList>
            <person name="Fan W."/>
            <person name="Wang S."/>
            <person name="Wang H."/>
            <person name="Wang A."/>
            <person name="Jiang F."/>
            <person name="Liu H."/>
            <person name="Zhao H."/>
            <person name="Xu D."/>
            <person name="Zhang Y."/>
        </authorList>
    </citation>
    <scope>NUCLEOTIDE SEQUENCE [LARGE SCALE GENOMIC DNA]</scope>
    <source>
        <strain evidence="2">cv. Punajuju</strain>
    </source>
</reference>
<proteinExistence type="predicted"/>
<accession>A0ACB9E3C5</accession>
<keyword evidence="2" id="KW-1185">Reference proteome</keyword>
<organism evidence="1 2">
    <name type="scientific">Cichorium intybus</name>
    <name type="common">Chicory</name>
    <dbReference type="NCBI Taxonomy" id="13427"/>
    <lineage>
        <taxon>Eukaryota</taxon>
        <taxon>Viridiplantae</taxon>
        <taxon>Streptophyta</taxon>
        <taxon>Embryophyta</taxon>
        <taxon>Tracheophyta</taxon>
        <taxon>Spermatophyta</taxon>
        <taxon>Magnoliopsida</taxon>
        <taxon>eudicotyledons</taxon>
        <taxon>Gunneridae</taxon>
        <taxon>Pentapetalae</taxon>
        <taxon>asterids</taxon>
        <taxon>campanulids</taxon>
        <taxon>Asterales</taxon>
        <taxon>Asteraceae</taxon>
        <taxon>Cichorioideae</taxon>
        <taxon>Cichorieae</taxon>
        <taxon>Cichoriinae</taxon>
        <taxon>Cichorium</taxon>
    </lineage>
</organism>
<reference evidence="1 2" key="2">
    <citation type="journal article" date="2022" name="Mol. Ecol. Resour.">
        <title>The genomes of chicory, endive, great burdock and yacon provide insights into Asteraceae paleo-polyploidization history and plant inulin production.</title>
        <authorList>
            <person name="Fan W."/>
            <person name="Wang S."/>
            <person name="Wang H."/>
            <person name="Wang A."/>
            <person name="Jiang F."/>
            <person name="Liu H."/>
            <person name="Zhao H."/>
            <person name="Xu D."/>
            <person name="Zhang Y."/>
        </authorList>
    </citation>
    <scope>NUCLEOTIDE SEQUENCE [LARGE SCALE GENOMIC DNA]</scope>
    <source>
        <strain evidence="2">cv. Punajuju</strain>
        <tissue evidence="1">Leaves</tissue>
    </source>
</reference>
<dbReference type="EMBL" id="CM042012">
    <property type="protein sequence ID" value="KAI3753078.1"/>
    <property type="molecule type" value="Genomic_DNA"/>
</dbReference>
<name>A0ACB9E3C5_CICIN</name>
<gene>
    <name evidence="1" type="ORF">L2E82_25123</name>
</gene>
<sequence>MCRTLVMIGRVFWSTIPAEFMRIEVWNRINSLELEVFKQLMTNGCSVSKDKKHPELNAASIQFADVIKRQYQISRESAIDKNGAIAESSEDEIKDDEFIGEFVRNQRSQISCLLCMEKPLRNPLQKEEERILLEQTEAQRLKLQQLLEPGAKKKVDEEKLREQLIKGSDEDTTHIFSNSPDQNVMGSDRSISVSIKPSHVIHKTSILTSKPTQSQEDSSASIPHQQQSSSTDLRLQELEEKINLVFSKLSKPTPTPAKYVTEVQFQDALQYVLAKETEMDKAI</sequence>
<protein>
    <submittedName>
        <fullName evidence="1">Uncharacterized protein</fullName>
    </submittedName>
</protein>